<dbReference type="OrthoDB" id="76293at2759"/>
<proteinExistence type="predicted"/>
<feature type="region of interest" description="Disordered" evidence="1">
    <location>
        <begin position="24"/>
        <end position="49"/>
    </location>
</feature>
<organism evidence="2 3">
    <name type="scientific">Vanilla planifolia</name>
    <name type="common">Vanilla</name>
    <dbReference type="NCBI Taxonomy" id="51239"/>
    <lineage>
        <taxon>Eukaryota</taxon>
        <taxon>Viridiplantae</taxon>
        <taxon>Streptophyta</taxon>
        <taxon>Embryophyta</taxon>
        <taxon>Tracheophyta</taxon>
        <taxon>Spermatophyta</taxon>
        <taxon>Magnoliopsida</taxon>
        <taxon>Liliopsida</taxon>
        <taxon>Asparagales</taxon>
        <taxon>Orchidaceae</taxon>
        <taxon>Vanilloideae</taxon>
        <taxon>Vanilleae</taxon>
        <taxon>Vanilla</taxon>
    </lineage>
</organism>
<keyword evidence="3" id="KW-1185">Reference proteome</keyword>
<accession>A0A835RAG3</accession>
<dbReference type="EMBL" id="JADCNL010000004">
    <property type="protein sequence ID" value="KAG0484365.1"/>
    <property type="molecule type" value="Genomic_DNA"/>
</dbReference>
<gene>
    <name evidence="2" type="ORF">HPP92_008444</name>
</gene>
<comment type="caution">
    <text evidence="2">The sequence shown here is derived from an EMBL/GenBank/DDBJ whole genome shotgun (WGS) entry which is preliminary data.</text>
</comment>
<protein>
    <submittedName>
        <fullName evidence="2">Uncharacterized protein</fullName>
    </submittedName>
</protein>
<reference evidence="2 3" key="1">
    <citation type="journal article" date="2020" name="Nat. Food">
        <title>A phased Vanilla planifolia genome enables genetic improvement of flavour and production.</title>
        <authorList>
            <person name="Hasing T."/>
            <person name="Tang H."/>
            <person name="Brym M."/>
            <person name="Khazi F."/>
            <person name="Huang T."/>
            <person name="Chambers A.H."/>
        </authorList>
    </citation>
    <scope>NUCLEOTIDE SEQUENCE [LARGE SCALE GENOMIC DNA]</scope>
    <source>
        <tissue evidence="2">Leaf</tissue>
    </source>
</reference>
<sequence>MDGVLCKTHFEQLFKETEPQKKFHRRCKQVRRPARTEHKARSHRCSPARRTNALSARRQFILWRSLPWRESQTTRPVSSAPMGLYTDAVELMALTAYFYCKHHFAQLFKEKGAITTLSRLPP</sequence>
<feature type="compositionally biased region" description="Basic residues" evidence="1">
    <location>
        <begin position="24"/>
        <end position="33"/>
    </location>
</feature>
<evidence type="ECO:0000313" key="3">
    <source>
        <dbReference type="Proteomes" id="UP000636800"/>
    </source>
</evidence>
<name>A0A835RAG3_VANPL</name>
<evidence type="ECO:0000313" key="2">
    <source>
        <dbReference type="EMBL" id="KAG0484365.1"/>
    </source>
</evidence>
<evidence type="ECO:0000256" key="1">
    <source>
        <dbReference type="SAM" id="MobiDB-lite"/>
    </source>
</evidence>
<dbReference type="AlphaFoldDB" id="A0A835RAG3"/>
<dbReference type="Proteomes" id="UP000636800">
    <property type="component" value="Unassembled WGS sequence"/>
</dbReference>